<dbReference type="GO" id="GO:0005737">
    <property type="term" value="C:cytoplasm"/>
    <property type="evidence" value="ECO:0007669"/>
    <property type="project" value="TreeGrafter"/>
</dbReference>
<feature type="domain" description="Nitrogen regulatory protein areA GATA-like" evidence="2">
    <location>
        <begin position="15"/>
        <end position="42"/>
    </location>
</feature>
<dbReference type="GO" id="GO:0006808">
    <property type="term" value="P:regulation of nitrogen utilization"/>
    <property type="evidence" value="ECO:0007669"/>
    <property type="project" value="TreeGrafter"/>
</dbReference>
<comment type="caution">
    <text evidence="3">The sequence shown here is derived from an EMBL/GenBank/DDBJ whole genome shotgun (WGS) entry which is preliminary data.</text>
</comment>
<feature type="region of interest" description="Disordered" evidence="1">
    <location>
        <begin position="73"/>
        <end position="148"/>
    </location>
</feature>
<dbReference type="PANTHER" id="PTHR28014">
    <property type="entry name" value="NEGATIVE REGULATOR OF RAS-CAMP PATHWAY"/>
    <property type="match status" value="1"/>
</dbReference>
<protein>
    <recommendedName>
        <fullName evidence="2">Nitrogen regulatory protein areA GATA-like domain-containing protein</fullName>
    </recommendedName>
</protein>
<dbReference type="Pfam" id="PF08550">
    <property type="entry name" value="GATA_AreA"/>
    <property type="match status" value="1"/>
</dbReference>
<gene>
    <name evidence="3" type="ORF">EC973_006377</name>
</gene>
<dbReference type="PANTHER" id="PTHR28014:SF1">
    <property type="entry name" value="NEGATIVE REGULATOR OF RAS-CAMP PATHWAY"/>
    <property type="match status" value="1"/>
</dbReference>
<dbReference type="AlphaFoldDB" id="A0A8H7EVG2"/>
<evidence type="ECO:0000313" key="3">
    <source>
        <dbReference type="EMBL" id="KAF7732122.1"/>
    </source>
</evidence>
<dbReference type="InterPro" id="IPR013860">
    <property type="entry name" value="AreA_GATA"/>
</dbReference>
<feature type="compositionally biased region" description="Acidic residues" evidence="1">
    <location>
        <begin position="133"/>
        <end position="147"/>
    </location>
</feature>
<proteinExistence type="predicted"/>
<dbReference type="GO" id="GO:0000122">
    <property type="term" value="P:negative regulation of transcription by RNA polymerase II"/>
    <property type="evidence" value="ECO:0007669"/>
    <property type="project" value="TreeGrafter"/>
</dbReference>
<dbReference type="EMBL" id="JABAYA010000004">
    <property type="protein sequence ID" value="KAF7732122.1"/>
    <property type="molecule type" value="Genomic_DNA"/>
</dbReference>
<evidence type="ECO:0000256" key="1">
    <source>
        <dbReference type="SAM" id="MobiDB-lite"/>
    </source>
</evidence>
<organism evidence="3 4">
    <name type="scientific">Apophysomyces ossiformis</name>
    <dbReference type="NCBI Taxonomy" id="679940"/>
    <lineage>
        <taxon>Eukaryota</taxon>
        <taxon>Fungi</taxon>
        <taxon>Fungi incertae sedis</taxon>
        <taxon>Mucoromycota</taxon>
        <taxon>Mucoromycotina</taxon>
        <taxon>Mucoromycetes</taxon>
        <taxon>Mucorales</taxon>
        <taxon>Mucorineae</taxon>
        <taxon>Mucoraceae</taxon>
        <taxon>Apophysomyces</taxon>
    </lineage>
</organism>
<feature type="compositionally biased region" description="Acidic residues" evidence="1">
    <location>
        <begin position="103"/>
        <end position="121"/>
    </location>
</feature>
<evidence type="ECO:0000259" key="2">
    <source>
        <dbReference type="Pfam" id="PF08550"/>
    </source>
</evidence>
<dbReference type="InterPro" id="IPR053043">
    <property type="entry name" value="Ras-cAMP_regulatory"/>
</dbReference>
<dbReference type="GO" id="GO:0031930">
    <property type="term" value="P:mitochondria-nucleus signaling pathway"/>
    <property type="evidence" value="ECO:0007669"/>
    <property type="project" value="TreeGrafter"/>
</dbReference>
<accession>A0A8H7EVG2</accession>
<evidence type="ECO:0000313" key="4">
    <source>
        <dbReference type="Proteomes" id="UP000605846"/>
    </source>
</evidence>
<dbReference type="Proteomes" id="UP000605846">
    <property type="component" value="Unassembled WGS sequence"/>
</dbReference>
<sequence>MHHLQWSNLDELSSLWAVLTKCKRNLKDGCRLENLSWRIWYRHAIMMKQTAPNTASDLAMPTSVPLTRTRSLPTLCAPTIPDPSPSQENCSTERRSKFYIDQSDSEEEEEEEFSDDDEWDMDSSNTASSSDFSFEEDDDNDDNDDDHLEFGKYKTSLVSKPQISILSTMLQQNTPHRGLRRCQSRYHQLAQLVSS</sequence>
<reference evidence="3" key="1">
    <citation type="submission" date="2020-01" db="EMBL/GenBank/DDBJ databases">
        <title>Genome Sequencing of Three Apophysomyces-Like Fungal Strains Confirms a Novel Fungal Genus in the Mucoromycota with divergent Burkholderia-like Endosymbiotic Bacteria.</title>
        <authorList>
            <person name="Stajich J.E."/>
            <person name="Macias A.M."/>
            <person name="Carter-House D."/>
            <person name="Lovett B."/>
            <person name="Kasson L.R."/>
            <person name="Berry K."/>
            <person name="Grigoriev I."/>
            <person name="Chang Y."/>
            <person name="Spatafora J."/>
            <person name="Kasson M.T."/>
        </authorList>
    </citation>
    <scope>NUCLEOTIDE SEQUENCE</scope>
    <source>
        <strain evidence="3">NRRL A-21654</strain>
    </source>
</reference>
<keyword evidence="4" id="KW-1185">Reference proteome</keyword>
<dbReference type="OrthoDB" id="515401at2759"/>
<name>A0A8H7EVG2_9FUNG</name>
<feature type="compositionally biased region" description="Low complexity" evidence="1">
    <location>
        <begin position="122"/>
        <end position="132"/>
    </location>
</feature>